<gene>
    <name evidence="2" type="ORF">GCM10022394_09060</name>
</gene>
<keyword evidence="1" id="KW-1133">Transmembrane helix</keyword>
<evidence type="ECO:0000313" key="3">
    <source>
        <dbReference type="Proteomes" id="UP001500795"/>
    </source>
</evidence>
<protein>
    <recommendedName>
        <fullName evidence="4">DUF2784 domain-containing protein</fullName>
    </recommendedName>
</protein>
<proteinExistence type="predicted"/>
<reference evidence="3" key="1">
    <citation type="journal article" date="2019" name="Int. J. Syst. Evol. Microbiol.">
        <title>The Global Catalogue of Microorganisms (GCM) 10K type strain sequencing project: providing services to taxonomists for standard genome sequencing and annotation.</title>
        <authorList>
            <consortium name="The Broad Institute Genomics Platform"/>
            <consortium name="The Broad Institute Genome Sequencing Center for Infectious Disease"/>
            <person name="Wu L."/>
            <person name="Ma J."/>
        </authorList>
    </citation>
    <scope>NUCLEOTIDE SEQUENCE [LARGE SCALE GENOMIC DNA]</scope>
    <source>
        <strain evidence="3">JCM 17110</strain>
    </source>
</reference>
<dbReference type="Pfam" id="PF10861">
    <property type="entry name" value="DUF2784"/>
    <property type="match status" value="1"/>
</dbReference>
<organism evidence="2 3">
    <name type="scientific">Zobellella aerophila</name>
    <dbReference type="NCBI Taxonomy" id="870480"/>
    <lineage>
        <taxon>Bacteria</taxon>
        <taxon>Pseudomonadati</taxon>
        <taxon>Pseudomonadota</taxon>
        <taxon>Gammaproteobacteria</taxon>
        <taxon>Aeromonadales</taxon>
        <taxon>Aeromonadaceae</taxon>
        <taxon>Zobellella</taxon>
    </lineage>
</organism>
<dbReference type="InterPro" id="IPR021218">
    <property type="entry name" value="DUF2784"/>
</dbReference>
<keyword evidence="1" id="KW-0472">Membrane</keyword>
<feature type="transmembrane region" description="Helical" evidence="1">
    <location>
        <begin position="9"/>
        <end position="30"/>
    </location>
</feature>
<dbReference type="Proteomes" id="UP001500795">
    <property type="component" value="Unassembled WGS sequence"/>
</dbReference>
<keyword evidence="3" id="KW-1185">Reference proteome</keyword>
<comment type="caution">
    <text evidence="2">The sequence shown here is derived from an EMBL/GenBank/DDBJ whole genome shotgun (WGS) entry which is preliminary data.</text>
</comment>
<dbReference type="EMBL" id="BAABCX010000001">
    <property type="protein sequence ID" value="GAA3531948.1"/>
    <property type="molecule type" value="Genomic_DNA"/>
</dbReference>
<keyword evidence="1" id="KW-0812">Transmembrane</keyword>
<evidence type="ECO:0000313" key="2">
    <source>
        <dbReference type="EMBL" id="GAA3531948.1"/>
    </source>
</evidence>
<name>A0ABP6VB34_9GAMM</name>
<evidence type="ECO:0000256" key="1">
    <source>
        <dbReference type="SAM" id="Phobius"/>
    </source>
</evidence>
<accession>A0ABP6VB34</accession>
<feature type="transmembrane region" description="Helical" evidence="1">
    <location>
        <begin position="97"/>
        <end position="118"/>
    </location>
</feature>
<dbReference type="RefSeq" id="WP_344955182.1">
    <property type="nucleotide sequence ID" value="NZ_BAABCX010000001.1"/>
</dbReference>
<sequence>MIARLLAELVLVVHLLFILFALLGGLLLLWRKWLLFIHLPSAAWAMLVECQGRTCPLTPLENRLRRLAGESGYEGGFIDHYLMAIIYPPGLTPDMQLLLGLLALGVNLLIYGGVGYRLSRRTRGA</sequence>
<evidence type="ECO:0008006" key="4">
    <source>
        <dbReference type="Google" id="ProtNLM"/>
    </source>
</evidence>